<protein>
    <submittedName>
        <fullName evidence="1">Uncharacterized protein</fullName>
    </submittedName>
</protein>
<proteinExistence type="predicted"/>
<evidence type="ECO:0000313" key="1">
    <source>
        <dbReference type="EMBL" id="KAJ2970760.1"/>
    </source>
</evidence>
<dbReference type="EMBL" id="JANJQO010001475">
    <property type="protein sequence ID" value="KAJ2970760.1"/>
    <property type="molecule type" value="Genomic_DNA"/>
</dbReference>
<evidence type="ECO:0000313" key="2">
    <source>
        <dbReference type="Proteomes" id="UP001143910"/>
    </source>
</evidence>
<gene>
    <name evidence="1" type="ORF">NQ176_g8031</name>
</gene>
<keyword evidence="2" id="KW-1185">Reference proteome</keyword>
<accession>A0ACC1MUS1</accession>
<dbReference type="Proteomes" id="UP001143910">
    <property type="component" value="Unassembled WGS sequence"/>
</dbReference>
<organism evidence="1 2">
    <name type="scientific">Zarea fungicola</name>
    <dbReference type="NCBI Taxonomy" id="93591"/>
    <lineage>
        <taxon>Eukaryota</taxon>
        <taxon>Fungi</taxon>
        <taxon>Dikarya</taxon>
        <taxon>Ascomycota</taxon>
        <taxon>Pezizomycotina</taxon>
        <taxon>Sordariomycetes</taxon>
        <taxon>Hypocreomycetidae</taxon>
        <taxon>Hypocreales</taxon>
        <taxon>Cordycipitaceae</taxon>
        <taxon>Zarea</taxon>
    </lineage>
</organism>
<reference evidence="1" key="1">
    <citation type="submission" date="2022-08" db="EMBL/GenBank/DDBJ databases">
        <title>Genome Sequence of Lecanicillium fungicola.</title>
        <authorList>
            <person name="Buettner E."/>
        </authorList>
    </citation>
    <scope>NUCLEOTIDE SEQUENCE</scope>
    <source>
        <strain evidence="1">Babe33</strain>
    </source>
</reference>
<sequence length="304" mass="33699">MFIFWISLLLFSSSVLADKDLLVLVHGHASDPGIWGTFEKYFTDNNADFEIYKYNYSSKTDQMLRDTRDDLLVDVSKRLKPGQIPHFVGHSMGGLVARSALYKANWEFPDDSPYNYGALVTLGTPNHGALGSCMCCLVVETFGVSCTDAVKNMCELDGTSFQWNCNWLGDLNSNTEGAKDYYSDDWVQAWTIDGDMLVEPKNAGIRGVDKKIASCNDEEYKQSNTGCKGGAWSTDVHNSIVRKTSVLRGVFNYLHDEGTSAKLFHQGQGRGRSIGHSHSRRAPAPTTSQPEHTIQCIQQCLGAN</sequence>
<name>A0ACC1MUS1_9HYPO</name>
<comment type="caution">
    <text evidence="1">The sequence shown here is derived from an EMBL/GenBank/DDBJ whole genome shotgun (WGS) entry which is preliminary data.</text>
</comment>